<name>A0A6V8NBQ6_9BACT</name>
<dbReference type="SUPFAM" id="SSF47384">
    <property type="entry name" value="Homodimeric domain of signal transducing histidine kinase"/>
    <property type="match status" value="1"/>
</dbReference>
<dbReference type="InterPro" id="IPR013767">
    <property type="entry name" value="PAS_fold"/>
</dbReference>
<dbReference type="InterPro" id="IPR001789">
    <property type="entry name" value="Sig_transdc_resp-reg_receiver"/>
</dbReference>
<dbReference type="EMBL" id="BLXZ01000008">
    <property type="protein sequence ID" value="GFO70055.1"/>
    <property type="molecule type" value="Genomic_DNA"/>
</dbReference>
<keyword evidence="3 9" id="KW-0597">Phosphoprotein</keyword>
<evidence type="ECO:0000256" key="10">
    <source>
        <dbReference type="SAM" id="Phobius"/>
    </source>
</evidence>
<dbReference type="SMART" id="SM00448">
    <property type="entry name" value="REC"/>
    <property type="match status" value="1"/>
</dbReference>
<keyword evidence="8" id="KW-0902">Two-component regulatory system</keyword>
<keyword evidence="6" id="KW-0418">Kinase</keyword>
<dbReference type="InterPro" id="IPR035965">
    <property type="entry name" value="PAS-like_dom_sf"/>
</dbReference>
<protein>
    <recommendedName>
        <fullName evidence="2">histidine kinase</fullName>
        <ecNumber evidence="2">2.7.13.3</ecNumber>
    </recommendedName>
</protein>
<feature type="domain" description="PAS" evidence="13">
    <location>
        <begin position="351"/>
        <end position="402"/>
    </location>
</feature>
<reference evidence="15" key="1">
    <citation type="submission" date="2020-06" db="EMBL/GenBank/DDBJ databases">
        <title>Draft genomic sequecing of Geomonas sp. Red745.</title>
        <authorList>
            <person name="Itoh H."/>
            <person name="Xu Z.X."/>
            <person name="Ushijima N."/>
            <person name="Masuda Y."/>
            <person name="Shiratori Y."/>
            <person name="Senoo K."/>
        </authorList>
    </citation>
    <scope>NUCLEOTIDE SEQUENCE [LARGE SCALE GENOMIC DNA]</scope>
    <source>
        <strain evidence="15">Red745</strain>
    </source>
</reference>
<dbReference type="InterPro" id="IPR003594">
    <property type="entry name" value="HATPase_dom"/>
</dbReference>
<dbReference type="Pfam" id="PF00989">
    <property type="entry name" value="PAS"/>
    <property type="match status" value="1"/>
</dbReference>
<dbReference type="InterPro" id="IPR036890">
    <property type="entry name" value="HATPase_C_sf"/>
</dbReference>
<dbReference type="Gene3D" id="3.30.450.20">
    <property type="entry name" value="PAS domain"/>
    <property type="match status" value="2"/>
</dbReference>
<keyword evidence="15" id="KW-1185">Reference proteome</keyword>
<evidence type="ECO:0000256" key="1">
    <source>
        <dbReference type="ARBA" id="ARBA00000085"/>
    </source>
</evidence>
<keyword evidence="7" id="KW-0067">ATP-binding</keyword>
<dbReference type="InterPro" id="IPR003661">
    <property type="entry name" value="HisK_dim/P_dom"/>
</dbReference>
<evidence type="ECO:0000259" key="13">
    <source>
        <dbReference type="PROSITE" id="PS50112"/>
    </source>
</evidence>
<feature type="domain" description="Histidine kinase" evidence="11">
    <location>
        <begin position="490"/>
        <end position="715"/>
    </location>
</feature>
<comment type="catalytic activity">
    <reaction evidence="1">
        <text>ATP + protein L-histidine = ADP + protein N-phospho-L-histidine.</text>
        <dbReference type="EC" id="2.7.13.3"/>
    </reaction>
</comment>
<dbReference type="Pfam" id="PF08448">
    <property type="entry name" value="PAS_4"/>
    <property type="match status" value="1"/>
</dbReference>
<dbReference type="SUPFAM" id="SSF52172">
    <property type="entry name" value="CheY-like"/>
    <property type="match status" value="1"/>
</dbReference>
<feature type="domain" description="Response regulatory" evidence="12">
    <location>
        <begin position="736"/>
        <end position="852"/>
    </location>
</feature>
<evidence type="ECO:0000313" key="14">
    <source>
        <dbReference type="EMBL" id="GFO70055.1"/>
    </source>
</evidence>
<sequence length="859" mass="95114">MGGFSLTTAMVIACLMSLMIFGFLVALSRGQRSGQFSTSYRLLGIAYLFNGLRLICQLLSVASLPGLTIAGDFCYLAFITTFWFGMRLYVRPEPANRRLVLVPALLFAWILFSRLTGVPIPWLFVPQHAVGTGIFLLSGYHVWRLHRERTNYDLLVLALMMWTQGISTATYPFTRHTWYAPYGFALFALLASAIGMGLMVAALREEQRELETEIAARREAEKTREESLAFIETLLAESPTGIVVFEGTTGECVHANSRIAEMIGGPVESVRGQNFRSIESWQRGAVTAVAEQTLRDGITRSAELNQETSFGKSVFLECYLSRFTVDGISYLLVVASDISERKRSEALLRESEDRLRSILKTAIDGFWILDPQGRVLEVNDSYCRMSGYAKEELLGEQIGLVEDVELAEETTAHIRRLKDLGKERFETRHRRKDGSSFEVEVSVQYLPSGMFVAFIRDLSQRKTDEAERRRLEEQLQQSLKMESVGRLAGGVAHDFNNMLSVIIGHANLALMRLEKGDGQKLRSDLDQIGKAAERSAGLTRQLLAFARKQTIAPKSLDMNLAVKGMLGMLRRIIGENIELSWNPAAGLWPVKMDPSQLDQVLANLCVNARDAIRDVGRIVIEVANRSFDGNYRATHLEVLGTDYVLLTVRDDGCGMDPETLPHIFEPFFTTKALGEGTGLGLATVYGIVKQNDGFIDVASEPGVGTTFSIYLPRHLEAGESLALPERERVAEGGDETILLVEDEPAILDMATQILAGQGYRVLTAQAPGEAIALMLEHRGVVDLLVTDVVMPEMNGRDLAQSLKKLNPELRCLFISGYTADIIAPHGLLEPGVCFLEKPFNLGDLAAKVREVLDGVVISS</sequence>
<dbReference type="Pfam" id="PF00072">
    <property type="entry name" value="Response_reg"/>
    <property type="match status" value="1"/>
</dbReference>
<dbReference type="SMART" id="SM00091">
    <property type="entry name" value="PAS"/>
    <property type="match status" value="2"/>
</dbReference>
<feature type="transmembrane region" description="Helical" evidence="10">
    <location>
        <begin position="122"/>
        <end position="142"/>
    </location>
</feature>
<dbReference type="InterPro" id="IPR004358">
    <property type="entry name" value="Sig_transdc_His_kin-like_C"/>
</dbReference>
<dbReference type="RefSeq" id="WP_183362643.1">
    <property type="nucleotide sequence ID" value="NZ_BLXZ01000008.1"/>
</dbReference>
<evidence type="ECO:0000256" key="3">
    <source>
        <dbReference type="ARBA" id="ARBA00022553"/>
    </source>
</evidence>
<dbReference type="SMART" id="SM00388">
    <property type="entry name" value="HisKA"/>
    <property type="match status" value="1"/>
</dbReference>
<dbReference type="PANTHER" id="PTHR43065">
    <property type="entry name" value="SENSOR HISTIDINE KINASE"/>
    <property type="match status" value="1"/>
</dbReference>
<keyword evidence="10" id="KW-0812">Transmembrane</keyword>
<dbReference type="InterPro" id="IPR005467">
    <property type="entry name" value="His_kinase_dom"/>
</dbReference>
<evidence type="ECO:0000256" key="5">
    <source>
        <dbReference type="ARBA" id="ARBA00022741"/>
    </source>
</evidence>
<dbReference type="Gene3D" id="1.10.287.130">
    <property type="match status" value="1"/>
</dbReference>
<dbReference type="PROSITE" id="PS50112">
    <property type="entry name" value="PAS"/>
    <property type="match status" value="1"/>
</dbReference>
<dbReference type="InterPro" id="IPR013656">
    <property type="entry name" value="PAS_4"/>
</dbReference>
<evidence type="ECO:0000259" key="11">
    <source>
        <dbReference type="PROSITE" id="PS50109"/>
    </source>
</evidence>
<dbReference type="Gene3D" id="3.40.50.2300">
    <property type="match status" value="1"/>
</dbReference>
<dbReference type="Pfam" id="PF02518">
    <property type="entry name" value="HATPase_c"/>
    <property type="match status" value="1"/>
</dbReference>
<dbReference type="Pfam" id="PF00512">
    <property type="entry name" value="HisKA"/>
    <property type="match status" value="1"/>
</dbReference>
<keyword evidence="4" id="KW-0808">Transferase</keyword>
<organism evidence="14 15">
    <name type="scientific">Geomonas limicola</name>
    <dbReference type="NCBI Taxonomy" id="2740186"/>
    <lineage>
        <taxon>Bacteria</taxon>
        <taxon>Pseudomonadati</taxon>
        <taxon>Thermodesulfobacteriota</taxon>
        <taxon>Desulfuromonadia</taxon>
        <taxon>Geobacterales</taxon>
        <taxon>Geobacteraceae</taxon>
        <taxon>Geomonas</taxon>
    </lineage>
</organism>
<feature type="transmembrane region" description="Helical" evidence="10">
    <location>
        <begin position="179"/>
        <end position="203"/>
    </location>
</feature>
<proteinExistence type="predicted"/>
<dbReference type="SMART" id="SM00387">
    <property type="entry name" value="HATPase_c"/>
    <property type="match status" value="1"/>
</dbReference>
<dbReference type="PRINTS" id="PR00344">
    <property type="entry name" value="BCTRLSENSOR"/>
</dbReference>
<dbReference type="GO" id="GO:0006355">
    <property type="term" value="P:regulation of DNA-templated transcription"/>
    <property type="evidence" value="ECO:0007669"/>
    <property type="project" value="InterPro"/>
</dbReference>
<dbReference type="SUPFAM" id="SSF55785">
    <property type="entry name" value="PYP-like sensor domain (PAS domain)"/>
    <property type="match status" value="2"/>
</dbReference>
<comment type="caution">
    <text evidence="14">The sequence shown here is derived from an EMBL/GenBank/DDBJ whole genome shotgun (WGS) entry which is preliminary data.</text>
</comment>
<dbReference type="SUPFAM" id="SSF55874">
    <property type="entry name" value="ATPase domain of HSP90 chaperone/DNA topoisomerase II/histidine kinase"/>
    <property type="match status" value="1"/>
</dbReference>
<evidence type="ECO:0000256" key="9">
    <source>
        <dbReference type="PROSITE-ProRule" id="PRU00169"/>
    </source>
</evidence>
<dbReference type="InterPro" id="IPR036097">
    <property type="entry name" value="HisK_dim/P_sf"/>
</dbReference>
<dbReference type="GO" id="GO:0005524">
    <property type="term" value="F:ATP binding"/>
    <property type="evidence" value="ECO:0007669"/>
    <property type="project" value="UniProtKB-KW"/>
</dbReference>
<keyword evidence="10" id="KW-1133">Transmembrane helix</keyword>
<feature type="transmembrane region" description="Helical" evidence="10">
    <location>
        <begin position="39"/>
        <end position="60"/>
    </location>
</feature>
<dbReference type="PROSITE" id="PS50109">
    <property type="entry name" value="HIS_KIN"/>
    <property type="match status" value="1"/>
</dbReference>
<feature type="transmembrane region" description="Helical" evidence="10">
    <location>
        <begin position="66"/>
        <end position="86"/>
    </location>
</feature>
<evidence type="ECO:0000256" key="4">
    <source>
        <dbReference type="ARBA" id="ARBA00022679"/>
    </source>
</evidence>
<dbReference type="CDD" id="cd00082">
    <property type="entry name" value="HisKA"/>
    <property type="match status" value="1"/>
</dbReference>
<keyword evidence="10" id="KW-0472">Membrane</keyword>
<dbReference type="Gene3D" id="3.30.565.10">
    <property type="entry name" value="Histidine kinase-like ATPase, C-terminal domain"/>
    <property type="match status" value="1"/>
</dbReference>
<evidence type="ECO:0000313" key="15">
    <source>
        <dbReference type="Proteomes" id="UP000587586"/>
    </source>
</evidence>
<dbReference type="InterPro" id="IPR011006">
    <property type="entry name" value="CheY-like_superfamily"/>
</dbReference>
<dbReference type="PROSITE" id="PS50110">
    <property type="entry name" value="RESPONSE_REGULATORY"/>
    <property type="match status" value="1"/>
</dbReference>
<dbReference type="GO" id="GO:0000155">
    <property type="term" value="F:phosphorelay sensor kinase activity"/>
    <property type="evidence" value="ECO:0007669"/>
    <property type="project" value="InterPro"/>
</dbReference>
<dbReference type="EC" id="2.7.13.3" evidence="2"/>
<dbReference type="NCBIfam" id="TIGR00229">
    <property type="entry name" value="sensory_box"/>
    <property type="match status" value="2"/>
</dbReference>
<gene>
    <name evidence="14" type="ORF">GMLC_36340</name>
</gene>
<dbReference type="InterPro" id="IPR000014">
    <property type="entry name" value="PAS"/>
</dbReference>
<accession>A0A6V8NBQ6</accession>
<evidence type="ECO:0000256" key="7">
    <source>
        <dbReference type="ARBA" id="ARBA00022840"/>
    </source>
</evidence>
<dbReference type="AlphaFoldDB" id="A0A6V8NBQ6"/>
<feature type="transmembrane region" description="Helical" evidence="10">
    <location>
        <begin position="98"/>
        <end position="116"/>
    </location>
</feature>
<feature type="transmembrane region" description="Helical" evidence="10">
    <location>
        <begin position="6"/>
        <end position="27"/>
    </location>
</feature>
<dbReference type="Proteomes" id="UP000587586">
    <property type="component" value="Unassembled WGS sequence"/>
</dbReference>
<dbReference type="PANTHER" id="PTHR43065:SF42">
    <property type="entry name" value="TWO-COMPONENT SENSOR PPRA"/>
    <property type="match status" value="1"/>
</dbReference>
<evidence type="ECO:0000256" key="6">
    <source>
        <dbReference type="ARBA" id="ARBA00022777"/>
    </source>
</evidence>
<evidence type="ECO:0000259" key="12">
    <source>
        <dbReference type="PROSITE" id="PS50110"/>
    </source>
</evidence>
<dbReference type="CDD" id="cd00130">
    <property type="entry name" value="PAS"/>
    <property type="match status" value="1"/>
</dbReference>
<evidence type="ECO:0000256" key="8">
    <source>
        <dbReference type="ARBA" id="ARBA00023012"/>
    </source>
</evidence>
<keyword evidence="5" id="KW-0547">Nucleotide-binding</keyword>
<feature type="modified residue" description="4-aspartylphosphate" evidence="9">
    <location>
        <position position="787"/>
    </location>
</feature>
<evidence type="ECO:0000256" key="2">
    <source>
        <dbReference type="ARBA" id="ARBA00012438"/>
    </source>
</evidence>